<sequence>LTTSRPAVVYKRPDGGSAGGGLPFINRAHHFGVCSLPGSNRHRTPITVRDLLITRIGVSKMSLLTSLLTMCEICE</sequence>
<dbReference type="EMBL" id="CATNWA010016421">
    <property type="protein sequence ID" value="CAI9592507.1"/>
    <property type="molecule type" value="Genomic_DNA"/>
</dbReference>
<accession>A0ABN9F9K1</accession>
<protein>
    <submittedName>
        <fullName evidence="1">Uncharacterized protein</fullName>
    </submittedName>
</protein>
<feature type="non-terminal residue" evidence="1">
    <location>
        <position position="1"/>
    </location>
</feature>
<name>A0ABN9F9K1_9NEOB</name>
<evidence type="ECO:0000313" key="2">
    <source>
        <dbReference type="Proteomes" id="UP001162483"/>
    </source>
</evidence>
<comment type="caution">
    <text evidence="1">The sequence shown here is derived from an EMBL/GenBank/DDBJ whole genome shotgun (WGS) entry which is preliminary data.</text>
</comment>
<gene>
    <name evidence="1" type="ORF">SPARVUS_LOCUS11382375</name>
</gene>
<dbReference type="Proteomes" id="UP001162483">
    <property type="component" value="Unassembled WGS sequence"/>
</dbReference>
<organism evidence="1 2">
    <name type="scientific">Staurois parvus</name>
    <dbReference type="NCBI Taxonomy" id="386267"/>
    <lineage>
        <taxon>Eukaryota</taxon>
        <taxon>Metazoa</taxon>
        <taxon>Chordata</taxon>
        <taxon>Craniata</taxon>
        <taxon>Vertebrata</taxon>
        <taxon>Euteleostomi</taxon>
        <taxon>Amphibia</taxon>
        <taxon>Batrachia</taxon>
        <taxon>Anura</taxon>
        <taxon>Neobatrachia</taxon>
        <taxon>Ranoidea</taxon>
        <taxon>Ranidae</taxon>
        <taxon>Staurois</taxon>
    </lineage>
</organism>
<evidence type="ECO:0000313" key="1">
    <source>
        <dbReference type="EMBL" id="CAI9592507.1"/>
    </source>
</evidence>
<keyword evidence="2" id="KW-1185">Reference proteome</keyword>
<reference evidence="1" key="1">
    <citation type="submission" date="2023-05" db="EMBL/GenBank/DDBJ databases">
        <authorList>
            <person name="Stuckert A."/>
        </authorList>
    </citation>
    <scope>NUCLEOTIDE SEQUENCE</scope>
</reference>
<proteinExistence type="predicted"/>